<reference evidence="19" key="1">
    <citation type="submission" date="2020-07" db="EMBL/GenBank/DDBJ databases">
        <title>Genome sequence and genetic diversity analysis of an under-domesticated orphan crop, white fonio (Digitaria exilis).</title>
        <authorList>
            <person name="Bennetzen J.L."/>
            <person name="Chen S."/>
            <person name="Ma X."/>
            <person name="Wang X."/>
            <person name="Yssel A.E.J."/>
            <person name="Chaluvadi S.R."/>
            <person name="Johnson M."/>
            <person name="Gangashetty P."/>
            <person name="Hamidou F."/>
            <person name="Sanogo M.D."/>
            <person name="Zwaenepoel A."/>
            <person name="Wallace J."/>
            <person name="Van De Peer Y."/>
            <person name="Van Deynze A."/>
        </authorList>
    </citation>
    <scope>NUCLEOTIDE SEQUENCE</scope>
    <source>
        <tissue evidence="19">Leaves</tissue>
    </source>
</reference>
<evidence type="ECO:0000256" key="1">
    <source>
        <dbReference type="ARBA" id="ARBA00000900"/>
    </source>
</evidence>
<keyword evidence="5" id="KW-0808">Transferase</keyword>
<dbReference type="AlphaFoldDB" id="A0A835F0T9"/>
<evidence type="ECO:0000256" key="9">
    <source>
        <dbReference type="ARBA" id="ARBA00022771"/>
    </source>
</evidence>
<keyword evidence="10" id="KW-0833">Ubl conjugation pathway</keyword>
<evidence type="ECO:0000256" key="6">
    <source>
        <dbReference type="ARBA" id="ARBA00022692"/>
    </source>
</evidence>
<evidence type="ECO:0000256" key="3">
    <source>
        <dbReference type="ARBA" id="ARBA00004906"/>
    </source>
</evidence>
<dbReference type="SUPFAM" id="SSF57850">
    <property type="entry name" value="RING/U-box"/>
    <property type="match status" value="1"/>
</dbReference>
<evidence type="ECO:0000313" key="19">
    <source>
        <dbReference type="EMBL" id="KAF8724801.1"/>
    </source>
</evidence>
<keyword evidence="6 17" id="KW-0812">Transmembrane</keyword>
<evidence type="ECO:0000313" key="20">
    <source>
        <dbReference type="Proteomes" id="UP000636709"/>
    </source>
</evidence>
<evidence type="ECO:0000256" key="5">
    <source>
        <dbReference type="ARBA" id="ARBA00022679"/>
    </source>
</evidence>
<proteinExistence type="inferred from homology"/>
<organism evidence="19 20">
    <name type="scientific">Digitaria exilis</name>
    <dbReference type="NCBI Taxonomy" id="1010633"/>
    <lineage>
        <taxon>Eukaryota</taxon>
        <taxon>Viridiplantae</taxon>
        <taxon>Streptophyta</taxon>
        <taxon>Embryophyta</taxon>
        <taxon>Tracheophyta</taxon>
        <taxon>Spermatophyta</taxon>
        <taxon>Magnoliopsida</taxon>
        <taxon>Liliopsida</taxon>
        <taxon>Poales</taxon>
        <taxon>Poaceae</taxon>
        <taxon>PACMAD clade</taxon>
        <taxon>Panicoideae</taxon>
        <taxon>Panicodae</taxon>
        <taxon>Paniceae</taxon>
        <taxon>Anthephorinae</taxon>
        <taxon>Digitaria</taxon>
    </lineage>
</organism>
<dbReference type="InterPro" id="IPR001841">
    <property type="entry name" value="Znf_RING"/>
</dbReference>
<feature type="transmembrane region" description="Helical" evidence="17">
    <location>
        <begin position="116"/>
        <end position="138"/>
    </location>
</feature>
<comment type="pathway">
    <text evidence="3">Protein modification; protein ubiquitination.</text>
</comment>
<keyword evidence="8" id="KW-0732">Signal</keyword>
<dbReference type="GO" id="GO:0016020">
    <property type="term" value="C:membrane"/>
    <property type="evidence" value="ECO:0007669"/>
    <property type="project" value="UniProtKB-SubCell"/>
</dbReference>
<evidence type="ECO:0000256" key="13">
    <source>
        <dbReference type="ARBA" id="ARBA00023136"/>
    </source>
</evidence>
<dbReference type="Gene3D" id="3.30.40.10">
    <property type="entry name" value="Zinc/RING finger domain, C3HC4 (zinc finger)"/>
    <property type="match status" value="1"/>
</dbReference>
<evidence type="ECO:0000256" key="12">
    <source>
        <dbReference type="ARBA" id="ARBA00022989"/>
    </source>
</evidence>
<feature type="region of interest" description="Disordered" evidence="16">
    <location>
        <begin position="353"/>
        <end position="391"/>
    </location>
</feature>
<dbReference type="SMART" id="SM00184">
    <property type="entry name" value="RING"/>
    <property type="match status" value="1"/>
</dbReference>
<evidence type="ECO:0000256" key="17">
    <source>
        <dbReference type="SAM" id="Phobius"/>
    </source>
</evidence>
<evidence type="ECO:0000256" key="2">
    <source>
        <dbReference type="ARBA" id="ARBA00004167"/>
    </source>
</evidence>
<evidence type="ECO:0000256" key="4">
    <source>
        <dbReference type="ARBA" id="ARBA00012483"/>
    </source>
</evidence>
<keyword evidence="13 17" id="KW-0472">Membrane</keyword>
<dbReference type="PANTHER" id="PTHR46539:SF1">
    <property type="entry name" value="E3 UBIQUITIN-PROTEIN LIGASE ATL42"/>
    <property type="match status" value="1"/>
</dbReference>
<dbReference type="Proteomes" id="UP000636709">
    <property type="component" value="Unassembled WGS sequence"/>
</dbReference>
<evidence type="ECO:0000256" key="11">
    <source>
        <dbReference type="ARBA" id="ARBA00022833"/>
    </source>
</evidence>
<evidence type="ECO:0000259" key="18">
    <source>
        <dbReference type="PROSITE" id="PS50089"/>
    </source>
</evidence>
<keyword evidence="20" id="KW-1185">Reference proteome</keyword>
<protein>
    <recommendedName>
        <fullName evidence="4">RING-type E3 ubiquitin transferase</fullName>
        <ecNumber evidence="4">2.3.2.27</ecNumber>
    </recommendedName>
</protein>
<evidence type="ECO:0000256" key="10">
    <source>
        <dbReference type="ARBA" id="ARBA00022786"/>
    </source>
</evidence>
<keyword evidence="9 15" id="KW-0863">Zinc-finger</keyword>
<dbReference type="GO" id="GO:0061630">
    <property type="term" value="F:ubiquitin protein ligase activity"/>
    <property type="evidence" value="ECO:0007669"/>
    <property type="project" value="UniProtKB-EC"/>
</dbReference>
<feature type="domain" description="RING-type" evidence="18">
    <location>
        <begin position="196"/>
        <end position="238"/>
    </location>
</feature>
<keyword evidence="12 17" id="KW-1133">Transmembrane helix</keyword>
<evidence type="ECO:0000256" key="8">
    <source>
        <dbReference type="ARBA" id="ARBA00022729"/>
    </source>
</evidence>
<comment type="catalytic activity">
    <reaction evidence="1">
        <text>S-ubiquitinyl-[E2 ubiquitin-conjugating enzyme]-L-cysteine + [acceptor protein]-L-lysine = [E2 ubiquitin-conjugating enzyme]-L-cysteine + N(6)-ubiquitinyl-[acceptor protein]-L-lysine.</text>
        <dbReference type="EC" id="2.3.2.27"/>
    </reaction>
</comment>
<dbReference type="FunFam" id="3.30.40.10:FF:000285">
    <property type="entry name" value="RING-H2 finger protein ATL43"/>
    <property type="match status" value="1"/>
</dbReference>
<evidence type="ECO:0000256" key="15">
    <source>
        <dbReference type="PROSITE-ProRule" id="PRU00175"/>
    </source>
</evidence>
<dbReference type="Pfam" id="PF13639">
    <property type="entry name" value="zf-RING_2"/>
    <property type="match status" value="1"/>
</dbReference>
<dbReference type="EC" id="2.3.2.27" evidence="4"/>
<dbReference type="InterPro" id="IPR013083">
    <property type="entry name" value="Znf_RING/FYVE/PHD"/>
</dbReference>
<dbReference type="PROSITE" id="PS50089">
    <property type="entry name" value="ZF_RING_2"/>
    <property type="match status" value="1"/>
</dbReference>
<keyword evidence="7" id="KW-0479">Metal-binding</keyword>
<dbReference type="EMBL" id="JACEFO010001657">
    <property type="protein sequence ID" value="KAF8724801.1"/>
    <property type="molecule type" value="Genomic_DNA"/>
</dbReference>
<evidence type="ECO:0000256" key="7">
    <source>
        <dbReference type="ARBA" id="ARBA00022723"/>
    </source>
</evidence>
<evidence type="ECO:0000256" key="16">
    <source>
        <dbReference type="SAM" id="MobiDB-lite"/>
    </source>
</evidence>
<sequence>MEQVWMTLLPEVHTTVQLLCFLVSSRPLLWFPLVSTSLDQEIILTNSHHGYAISSLTLSISCPAAHAMPPPRQLLPLVAVLVAAAACSAAAQPATAEAAPDSSPDVGGIKVSFRPSVAIVVGIFTMIFSLTFLLLIYAKFCHSSSSPLPTAATAAPGINGAAAAAATQAGVPKPVIEALPFFRFAALRGARQGMECAVCLARFDDADHLRLLPRCRHAFHLACVDRWLESNTSCPLCRTRVDAEDASLGLKYPSSARIVFGSGDGMSSSGRLDDGDAGSGRDLLDIFVERVPSARFAASKRRSWADEAPPELDRHKHRIIVSDVVFKSRWSELHSAALIALDTEMLRSMSSGRFSLPSDSPEHNEAAKLSTSAAAAAEEEEADGVVETTRGETERKRLLVDGRLRGGRCSTSAAVDAVAPSAARMISSGVRSVSEIVSLPRLRGAARERLSEEENRRWLPIARRTARWFAGRARGEREDDDEADAGVHVVAAHV</sequence>
<dbReference type="OrthoDB" id="8062037at2759"/>
<evidence type="ECO:0000256" key="14">
    <source>
        <dbReference type="ARBA" id="ARBA00024209"/>
    </source>
</evidence>
<accession>A0A835F0T9</accession>
<dbReference type="CDD" id="cd16461">
    <property type="entry name" value="RING-H2_EL5-like"/>
    <property type="match status" value="1"/>
</dbReference>
<name>A0A835F0T9_9POAL</name>
<gene>
    <name evidence="19" type="ORF">HU200_020738</name>
</gene>
<dbReference type="GO" id="GO:0008270">
    <property type="term" value="F:zinc ion binding"/>
    <property type="evidence" value="ECO:0007669"/>
    <property type="project" value="UniProtKB-KW"/>
</dbReference>
<keyword evidence="11" id="KW-0862">Zinc</keyword>
<dbReference type="PANTHER" id="PTHR46539">
    <property type="entry name" value="E3 UBIQUITIN-PROTEIN LIGASE ATL42"/>
    <property type="match status" value="1"/>
</dbReference>
<comment type="subcellular location">
    <subcellularLocation>
        <location evidence="2">Membrane</location>
        <topology evidence="2">Single-pass membrane protein</topology>
    </subcellularLocation>
</comment>
<comment type="caution">
    <text evidence="19">The sequence shown here is derived from an EMBL/GenBank/DDBJ whole genome shotgun (WGS) entry which is preliminary data.</text>
</comment>
<comment type="similarity">
    <text evidence="14">Belongs to the RING-type zinc finger family. ATL subfamily.</text>
</comment>